<proteinExistence type="predicted"/>
<dbReference type="Proteomes" id="UP000279236">
    <property type="component" value="Unassembled WGS sequence"/>
</dbReference>
<evidence type="ECO:0000313" key="2">
    <source>
        <dbReference type="Proteomes" id="UP000279236"/>
    </source>
</evidence>
<keyword evidence="2" id="KW-1185">Reference proteome</keyword>
<accession>A0A427Y026</accession>
<protein>
    <recommendedName>
        <fullName evidence="3">F-box domain-containing protein</fullName>
    </recommendedName>
</protein>
<evidence type="ECO:0000313" key="1">
    <source>
        <dbReference type="EMBL" id="RSH84478.1"/>
    </source>
</evidence>
<dbReference type="GeneID" id="39590542"/>
<sequence length="301" mass="33835">MGNPLPNEIVFHIVSFLHPFTDRATLVNLALASAGLWEIASKRLYRDLRLRDEQLRRLVAGSLDSAFPQNITMEELKAIADNGGSKFTARGQRAIGFIWRLRINLPSQQTLETLYAATLPNIPLFPNVRHVCLSDDDLGSWGFWRPPPPPESLNRQRQGPMDVVLFDGAAFCVAGVESMGAQMWLCHKNTMAWTFHVTVVRDWFDWFTEPTSWNSMRIFANGSSDSLDQLGTPIEWKRLETAHANDPNVHICLDIPLASMEDSRERLECMFDWESDPPKCYVTAGDACSPCESCGESCTTG</sequence>
<dbReference type="AlphaFoldDB" id="A0A427Y026"/>
<gene>
    <name evidence="1" type="ORF">EHS24_005999</name>
</gene>
<name>A0A427Y026_9TREE</name>
<comment type="caution">
    <text evidence="1">The sequence shown here is derived from an EMBL/GenBank/DDBJ whole genome shotgun (WGS) entry which is preliminary data.</text>
</comment>
<organism evidence="1 2">
    <name type="scientific">Apiotrichum porosum</name>
    <dbReference type="NCBI Taxonomy" id="105984"/>
    <lineage>
        <taxon>Eukaryota</taxon>
        <taxon>Fungi</taxon>
        <taxon>Dikarya</taxon>
        <taxon>Basidiomycota</taxon>
        <taxon>Agaricomycotina</taxon>
        <taxon>Tremellomycetes</taxon>
        <taxon>Trichosporonales</taxon>
        <taxon>Trichosporonaceae</taxon>
        <taxon>Apiotrichum</taxon>
    </lineage>
</organism>
<dbReference type="EMBL" id="RSCE01000003">
    <property type="protein sequence ID" value="RSH84478.1"/>
    <property type="molecule type" value="Genomic_DNA"/>
</dbReference>
<evidence type="ECO:0008006" key="3">
    <source>
        <dbReference type="Google" id="ProtNLM"/>
    </source>
</evidence>
<dbReference type="RefSeq" id="XP_028477926.1">
    <property type="nucleotide sequence ID" value="XM_028621474.1"/>
</dbReference>
<reference evidence="1 2" key="1">
    <citation type="submission" date="2018-11" db="EMBL/GenBank/DDBJ databases">
        <title>Genome sequence of Apiotrichum porosum DSM 27194.</title>
        <authorList>
            <person name="Aliyu H."/>
            <person name="Gorte O."/>
            <person name="Ochsenreither K."/>
        </authorList>
    </citation>
    <scope>NUCLEOTIDE SEQUENCE [LARGE SCALE GENOMIC DNA]</scope>
    <source>
        <strain evidence="1 2">DSM 27194</strain>
    </source>
</reference>